<keyword evidence="1" id="KW-0732">Signal</keyword>
<reference evidence="2" key="1">
    <citation type="submission" date="2021-09" db="EMBL/GenBank/DDBJ databases">
        <title>Genome of Aequorivita sp. strain F47161.</title>
        <authorList>
            <person name="Wang Y."/>
        </authorList>
    </citation>
    <scope>NUCLEOTIDE SEQUENCE</scope>
    <source>
        <strain evidence="2">F47161</strain>
    </source>
</reference>
<evidence type="ECO:0000256" key="1">
    <source>
        <dbReference type="SAM" id="SignalP"/>
    </source>
</evidence>
<feature type="signal peptide" evidence="1">
    <location>
        <begin position="1"/>
        <end position="22"/>
    </location>
</feature>
<organism evidence="2 3">
    <name type="scientific">Aequorivita vitellina</name>
    <dbReference type="NCBI Taxonomy" id="2874475"/>
    <lineage>
        <taxon>Bacteria</taxon>
        <taxon>Pseudomonadati</taxon>
        <taxon>Bacteroidota</taxon>
        <taxon>Flavobacteriia</taxon>
        <taxon>Flavobacteriales</taxon>
        <taxon>Flavobacteriaceae</taxon>
        <taxon>Aequorivita</taxon>
    </lineage>
</organism>
<evidence type="ECO:0000313" key="3">
    <source>
        <dbReference type="Proteomes" id="UP001139461"/>
    </source>
</evidence>
<evidence type="ECO:0000313" key="2">
    <source>
        <dbReference type="EMBL" id="MCG2419308.1"/>
    </source>
</evidence>
<sequence>MRKLIFASLLMPLLALSQNSTEYSVFENDLLTPNPTQIGQFEKGITAHNKKYHNEGPTGVRVYWISTGPRTGSYVWVMGPLPWSSLDSPAQKEGHAADWRANVAPYLMPGSGFQTSFWKFNADLSFFPKDFTIKNMAVDTWDIKRGKYKEALTMVKKVHDVNVSKSLDDTYGIYTNEFPSTKEGRDLAVISFFDKSAWLGENHSIEKKYEEMYGAGSWDKFLGDWMEVTNGGDTEIWMYRPDLSGISGDVKVAERK</sequence>
<dbReference type="Proteomes" id="UP001139461">
    <property type="component" value="Unassembled WGS sequence"/>
</dbReference>
<accession>A0A9X1QY97</accession>
<name>A0A9X1QY97_9FLAO</name>
<gene>
    <name evidence="2" type="ORF">K8089_09760</name>
</gene>
<keyword evidence="3" id="KW-1185">Reference proteome</keyword>
<feature type="chain" id="PRO_5040959836" evidence="1">
    <location>
        <begin position="23"/>
        <end position="256"/>
    </location>
</feature>
<dbReference type="AlphaFoldDB" id="A0A9X1QY97"/>
<proteinExistence type="predicted"/>
<dbReference type="EMBL" id="JAIRBA010000017">
    <property type="protein sequence ID" value="MCG2419308.1"/>
    <property type="molecule type" value="Genomic_DNA"/>
</dbReference>
<protein>
    <submittedName>
        <fullName evidence="2">Uncharacterized protein</fullName>
    </submittedName>
</protein>
<dbReference type="RefSeq" id="WP_237603093.1">
    <property type="nucleotide sequence ID" value="NZ_JAIRBA010000017.1"/>
</dbReference>
<comment type="caution">
    <text evidence="2">The sequence shown here is derived from an EMBL/GenBank/DDBJ whole genome shotgun (WGS) entry which is preliminary data.</text>
</comment>